<dbReference type="InterPro" id="IPR013783">
    <property type="entry name" value="Ig-like_fold"/>
</dbReference>
<protein>
    <recommendedName>
        <fullName evidence="9">Ig-like domain-containing protein</fullName>
    </recommendedName>
</protein>
<dbReference type="FunFam" id="2.60.40.10:FF:000088">
    <property type="entry name" value="Butyrophilin subfamily 1 member A1"/>
    <property type="match status" value="1"/>
</dbReference>
<keyword evidence="5" id="KW-1133">Transmembrane helix</keyword>
<dbReference type="AlphaFoldDB" id="A0A8T2P845"/>
<sequence>MCFANLCSNAKSASSHGKQPVISIEGYSIGGVGLVCEATGWYPQPELIWRSSEGHSLPAEPAETLRDSLDLFTVRRRIIAQRDTSRVMCRVQLLQFSQEKDIEIHIRGTGEALWLLDQRPSQALPVRNCVHMKRCFLEERAIRVIMIGESWGGKSLSANRILGCSSFSSQCEECQTEKAVVDGRLMTVVITPAWEENKPLEETKKEKIRESFRHCLPGPHAILLVASARTALGDKSDWSTEQANVELLGGSRVWAHALVLLTCTDERSKRRLQDKGKTLGIVQRNCGGRYYVFNFKSDSRDQISNLLREITQIVEKQGGGFFLVHEEKRGSMVSISLEE</sequence>
<accession>A0A8T2P845</accession>
<comment type="caution">
    <text evidence="10">The sequence shown here is derived from an EMBL/GenBank/DDBJ whole genome shotgun (WGS) entry which is preliminary data.</text>
</comment>
<comment type="subcellular location">
    <subcellularLocation>
        <location evidence="1">Membrane</location>
    </subcellularLocation>
</comment>
<evidence type="ECO:0000256" key="8">
    <source>
        <dbReference type="ARBA" id="ARBA00023319"/>
    </source>
</evidence>
<dbReference type="Gene3D" id="3.40.50.300">
    <property type="entry name" value="P-loop containing nucleotide triphosphate hydrolases"/>
    <property type="match status" value="1"/>
</dbReference>
<keyword evidence="4" id="KW-0547">Nucleotide-binding</keyword>
<evidence type="ECO:0000256" key="2">
    <source>
        <dbReference type="ARBA" id="ARBA00008535"/>
    </source>
</evidence>
<comment type="similarity">
    <text evidence="2">Belongs to the TRAFAC class TrmE-Era-EngA-EngB-Septin-like GTPase superfamily. AIG1/Toc34/Toc159-like paraseptin GTPase family. IAN subfamily.</text>
</comment>
<gene>
    <name evidence="10" type="ORF">JZ751_008937</name>
</gene>
<reference evidence="10" key="1">
    <citation type="thesis" date="2021" institute="BYU ScholarsArchive" country="Provo, UT, USA">
        <title>Applications of and Algorithms for Genome Assembly and Genomic Analyses with an Emphasis on Marine Teleosts.</title>
        <authorList>
            <person name="Pickett B.D."/>
        </authorList>
    </citation>
    <scope>NUCLEOTIDE SEQUENCE</scope>
    <source>
        <strain evidence="10">HI-2016</strain>
    </source>
</reference>
<evidence type="ECO:0000256" key="3">
    <source>
        <dbReference type="ARBA" id="ARBA00022692"/>
    </source>
</evidence>
<name>A0A8T2P845_9TELE</name>
<evidence type="ECO:0000313" key="10">
    <source>
        <dbReference type="EMBL" id="KAG9345792.1"/>
    </source>
</evidence>
<keyword evidence="3" id="KW-0812">Transmembrane</keyword>
<evidence type="ECO:0000256" key="6">
    <source>
        <dbReference type="ARBA" id="ARBA00023134"/>
    </source>
</evidence>
<dbReference type="Pfam" id="PF22705">
    <property type="entry name" value="C2-set_3"/>
    <property type="match status" value="1"/>
</dbReference>
<dbReference type="Pfam" id="PF04548">
    <property type="entry name" value="AIG1"/>
    <property type="match status" value="1"/>
</dbReference>
<evidence type="ECO:0000256" key="4">
    <source>
        <dbReference type="ARBA" id="ARBA00022741"/>
    </source>
</evidence>
<proteinExistence type="inferred from homology"/>
<keyword evidence="11" id="KW-1185">Reference proteome</keyword>
<dbReference type="EMBL" id="JAFBMS010000017">
    <property type="protein sequence ID" value="KAG9345792.1"/>
    <property type="molecule type" value="Genomic_DNA"/>
</dbReference>
<dbReference type="InterPro" id="IPR053896">
    <property type="entry name" value="BTN3A2-like_Ig-C"/>
</dbReference>
<dbReference type="InterPro" id="IPR006703">
    <property type="entry name" value="G_AIG1"/>
</dbReference>
<dbReference type="InterPro" id="IPR027417">
    <property type="entry name" value="P-loop_NTPase"/>
</dbReference>
<dbReference type="PANTHER" id="PTHR10903">
    <property type="entry name" value="GTPASE, IMAP FAMILY MEMBER-RELATED"/>
    <property type="match status" value="1"/>
</dbReference>
<keyword evidence="7" id="KW-0472">Membrane</keyword>
<keyword evidence="6" id="KW-0342">GTP-binding</keyword>
<organism evidence="10 11">
    <name type="scientific">Albula glossodonta</name>
    <name type="common">roundjaw bonefish</name>
    <dbReference type="NCBI Taxonomy" id="121402"/>
    <lineage>
        <taxon>Eukaryota</taxon>
        <taxon>Metazoa</taxon>
        <taxon>Chordata</taxon>
        <taxon>Craniata</taxon>
        <taxon>Vertebrata</taxon>
        <taxon>Euteleostomi</taxon>
        <taxon>Actinopterygii</taxon>
        <taxon>Neopterygii</taxon>
        <taxon>Teleostei</taxon>
        <taxon>Albuliformes</taxon>
        <taxon>Albulidae</taxon>
        <taxon>Albula</taxon>
    </lineage>
</organism>
<evidence type="ECO:0000256" key="7">
    <source>
        <dbReference type="ARBA" id="ARBA00023136"/>
    </source>
</evidence>
<dbReference type="Gene3D" id="2.60.40.10">
    <property type="entry name" value="Immunoglobulins"/>
    <property type="match status" value="1"/>
</dbReference>
<dbReference type="GO" id="GO:0016020">
    <property type="term" value="C:membrane"/>
    <property type="evidence" value="ECO:0007669"/>
    <property type="project" value="UniProtKB-SubCell"/>
</dbReference>
<evidence type="ECO:0000256" key="5">
    <source>
        <dbReference type="ARBA" id="ARBA00022989"/>
    </source>
</evidence>
<dbReference type="PANTHER" id="PTHR10903:SF107">
    <property type="entry name" value="GTPASE IMAP FAMILY MEMBER 4-LIKE-RELATED"/>
    <property type="match status" value="1"/>
</dbReference>
<evidence type="ECO:0000256" key="1">
    <source>
        <dbReference type="ARBA" id="ARBA00004370"/>
    </source>
</evidence>
<dbReference type="PROSITE" id="PS50835">
    <property type="entry name" value="IG_LIKE"/>
    <property type="match status" value="1"/>
</dbReference>
<evidence type="ECO:0000313" key="11">
    <source>
        <dbReference type="Proteomes" id="UP000824540"/>
    </source>
</evidence>
<feature type="domain" description="Ig-like" evidence="9">
    <location>
        <begin position="25"/>
        <end position="103"/>
    </location>
</feature>
<evidence type="ECO:0000259" key="9">
    <source>
        <dbReference type="PROSITE" id="PS50835"/>
    </source>
</evidence>
<dbReference type="GO" id="GO:0005525">
    <property type="term" value="F:GTP binding"/>
    <property type="evidence" value="ECO:0007669"/>
    <property type="project" value="UniProtKB-KW"/>
</dbReference>
<dbReference type="SUPFAM" id="SSF52540">
    <property type="entry name" value="P-loop containing nucleoside triphosphate hydrolases"/>
    <property type="match status" value="1"/>
</dbReference>
<dbReference type="Proteomes" id="UP000824540">
    <property type="component" value="Unassembled WGS sequence"/>
</dbReference>
<dbReference type="InterPro" id="IPR007110">
    <property type="entry name" value="Ig-like_dom"/>
</dbReference>
<dbReference type="OrthoDB" id="10055806at2759"/>
<keyword evidence="8" id="KW-0393">Immunoglobulin domain</keyword>
<dbReference type="InterPro" id="IPR045058">
    <property type="entry name" value="GIMA/IAN/Toc"/>
</dbReference>